<accession>A0A0S4R1Z0</accession>
<keyword evidence="2" id="KW-0472">Membrane</keyword>
<organism evidence="3 4">
    <name type="scientific">Parafrankia irregularis</name>
    <dbReference type="NCBI Taxonomy" id="795642"/>
    <lineage>
        <taxon>Bacteria</taxon>
        <taxon>Bacillati</taxon>
        <taxon>Actinomycetota</taxon>
        <taxon>Actinomycetes</taxon>
        <taxon>Frankiales</taxon>
        <taxon>Frankiaceae</taxon>
        <taxon>Parafrankia</taxon>
    </lineage>
</organism>
<name>A0A0S4R1Z0_9ACTN</name>
<feature type="transmembrane region" description="Helical" evidence="2">
    <location>
        <begin position="163"/>
        <end position="183"/>
    </location>
</feature>
<feature type="compositionally biased region" description="Polar residues" evidence="1">
    <location>
        <begin position="810"/>
        <end position="820"/>
    </location>
</feature>
<evidence type="ECO:0000313" key="3">
    <source>
        <dbReference type="EMBL" id="CUU61228.1"/>
    </source>
</evidence>
<keyword evidence="4" id="KW-1185">Reference proteome</keyword>
<evidence type="ECO:0000256" key="2">
    <source>
        <dbReference type="SAM" id="Phobius"/>
    </source>
</evidence>
<feature type="region of interest" description="Disordered" evidence="1">
    <location>
        <begin position="632"/>
        <end position="655"/>
    </location>
</feature>
<protein>
    <recommendedName>
        <fullName evidence="5">ABC-type branched-chain amino acid transport system, substrate-binding protein</fullName>
    </recommendedName>
</protein>
<dbReference type="EMBL" id="FAOZ01000065">
    <property type="protein sequence ID" value="CUU61228.1"/>
    <property type="molecule type" value="Genomic_DNA"/>
</dbReference>
<keyword evidence="2" id="KW-1133">Transmembrane helix</keyword>
<evidence type="ECO:0000313" key="4">
    <source>
        <dbReference type="Proteomes" id="UP000198802"/>
    </source>
</evidence>
<dbReference type="Proteomes" id="UP000198802">
    <property type="component" value="Unassembled WGS sequence"/>
</dbReference>
<sequence>MALAGGSGSGSGSGRWWWWGARPVVSAPVVSDELAAAVAAAVPGAWVVRMPPADDLRVQDAIDEALRGAGTAAPDTRRYDDLTAALRRPAGAGGGSGGAGRGPGSGAGAAEDLLDRRRIAARRERWKHAVEPVVLLWLGLASLGASLMSAADVREFGQGDLAYNLGAVCLCTGMLLIAARLLAGLWRLARGGIRAVPTEQELAQALLRDLRYDARRFFPTGWFRARDVPGRLPVLLVATPADGRRPVLLDEYLRWHSPRLPRWMWWIVAAARRPSAIVVTDHPMPVTVDQQIRAVWRRRAQGRSWLRARRRALRGLPAAVVTWWNSLPGPAWRRPGAAAGAAAGAVVRLRFARRCRARLAGGFLAFLALAWPRRARPRLRRLTAYALVSVLTATALYIQRSPSQPYCLRPMAGSEQDLSTDSAGDEWIGYRTCLGWSQLAGNVAGGAVSAVADRLAVRQPGPDDTPDLFDENLIYRENKRVRQLAGAQRPLVTVALITSLTSAAPTRAIRSVVAEHEGLAGAYAAQRRINSARSTHLPYVRLAIVNTGDLTVRPGTETAIGRHLETLAKKLRQLAADPTLAAAVITVNSMAQVQDALGASLGAAGVPMISPTMSADGFGEPLARAVGRDDDLATAAPGTSPAGTSSPGSSSPGASLTGAALLSAAAGAVTPRPQPMFFQINSTNDDQVQLIYEYARNRNEPLAFFFPVTDASRTEPAADDLYLTSLYCDVWRRRPSSHVQELSGGSAGPGKARSTCPPAPVAVADPSPAAPQVPVSLVPWSSDRPLSETARVACPPETPDVQPRVASASGPGTVTATEETSGAGRPVVFFGGRYTDFAEFAQALRLACGSRMPQVAVSDSAGRFLADRELARHVPHGVQVLIAYRGRTLTCAGMAGAGDAGAGAGGQQLDFYDDIRAYLGRCAGPGAHPEDRWLAGGWAAFSYDSLLLINDALIRAGVPPTASDARGRILGCLRGPAAGACTSTDYPGVYGTIQLDGNGVGRPPAVLLRVEDLTTAFDSPSQVSVVGTCAPTAAPCDARFPADVR</sequence>
<evidence type="ECO:0008006" key="5">
    <source>
        <dbReference type="Google" id="ProtNLM"/>
    </source>
</evidence>
<keyword evidence="2" id="KW-0812">Transmembrane</keyword>
<feature type="region of interest" description="Disordered" evidence="1">
    <location>
        <begin position="739"/>
        <end position="759"/>
    </location>
</feature>
<feature type="transmembrane region" description="Helical" evidence="2">
    <location>
        <begin position="132"/>
        <end position="151"/>
    </location>
</feature>
<gene>
    <name evidence="3" type="ORF">Ga0074812_1655</name>
</gene>
<evidence type="ECO:0000256" key="1">
    <source>
        <dbReference type="SAM" id="MobiDB-lite"/>
    </source>
</evidence>
<reference evidence="4" key="1">
    <citation type="submission" date="2015-11" db="EMBL/GenBank/DDBJ databases">
        <authorList>
            <person name="Varghese N."/>
        </authorList>
    </citation>
    <scope>NUCLEOTIDE SEQUENCE [LARGE SCALE GENOMIC DNA]</scope>
    <source>
        <strain evidence="4">DSM 45899</strain>
    </source>
</reference>
<dbReference type="AlphaFoldDB" id="A0A0S4R1Z0"/>
<proteinExistence type="predicted"/>
<feature type="region of interest" description="Disordered" evidence="1">
    <location>
        <begin position="794"/>
        <end position="820"/>
    </location>
</feature>
<feature type="compositionally biased region" description="Low complexity" evidence="1">
    <location>
        <begin position="633"/>
        <end position="655"/>
    </location>
</feature>